<reference evidence="2 3" key="1">
    <citation type="submission" date="2019-09" db="EMBL/GenBank/DDBJ databases">
        <title>Isolation and identification of active actinomycetes.</title>
        <authorList>
            <person name="Yu Z."/>
            <person name="Han C."/>
            <person name="Yu B."/>
        </authorList>
    </citation>
    <scope>NUCLEOTIDE SEQUENCE [LARGE SCALE GENOMIC DNA]</scope>
    <source>
        <strain evidence="2 3">NEAU-H2</strain>
    </source>
</reference>
<organism evidence="2 3">
    <name type="scientific">Streptomyces triticiradicis</name>
    <dbReference type="NCBI Taxonomy" id="2651189"/>
    <lineage>
        <taxon>Bacteria</taxon>
        <taxon>Bacillati</taxon>
        <taxon>Actinomycetota</taxon>
        <taxon>Actinomycetes</taxon>
        <taxon>Kitasatosporales</taxon>
        <taxon>Streptomycetaceae</taxon>
        <taxon>Streptomyces</taxon>
    </lineage>
</organism>
<evidence type="ECO:0000256" key="1">
    <source>
        <dbReference type="SAM" id="MobiDB-lite"/>
    </source>
</evidence>
<protein>
    <submittedName>
        <fullName evidence="2">Uncharacterized protein</fullName>
    </submittedName>
</protein>
<name>A0A7J5D3N8_9ACTN</name>
<proteinExistence type="predicted"/>
<dbReference type="EMBL" id="WBKG01000051">
    <property type="protein sequence ID" value="KAB1978608.1"/>
    <property type="molecule type" value="Genomic_DNA"/>
</dbReference>
<dbReference type="Proteomes" id="UP000442990">
    <property type="component" value="Unassembled WGS sequence"/>
</dbReference>
<dbReference type="AlphaFoldDB" id="A0A7J5D3N8"/>
<gene>
    <name evidence="2" type="ORF">F8144_39370</name>
</gene>
<accession>A0A7J5D3N8</accession>
<comment type="caution">
    <text evidence="2">The sequence shown here is derived from an EMBL/GenBank/DDBJ whole genome shotgun (WGS) entry which is preliminary data.</text>
</comment>
<sequence>MRNHVVTGLHLRRRSTPEHGPENMATLRSFAINCLRAAGHHNIAAGLREMSYEPFTRPLALLGLP</sequence>
<feature type="region of interest" description="Disordered" evidence="1">
    <location>
        <begin position="1"/>
        <end position="22"/>
    </location>
</feature>
<keyword evidence="3" id="KW-1185">Reference proteome</keyword>
<evidence type="ECO:0000313" key="2">
    <source>
        <dbReference type="EMBL" id="KAB1978608.1"/>
    </source>
</evidence>
<evidence type="ECO:0000313" key="3">
    <source>
        <dbReference type="Proteomes" id="UP000442990"/>
    </source>
</evidence>